<name>A0A250AX23_9GAMM</name>
<dbReference type="PANTHER" id="PTHR43252">
    <property type="entry name" value="TRANSCRIPTIONAL REGULATOR YQJI"/>
    <property type="match status" value="1"/>
</dbReference>
<dbReference type="EMBL" id="CP014136">
    <property type="protein sequence ID" value="ATA18467.1"/>
    <property type="molecule type" value="Genomic_DNA"/>
</dbReference>
<proteinExistence type="predicted"/>
<evidence type="ECO:0000313" key="3">
    <source>
        <dbReference type="Proteomes" id="UP000217182"/>
    </source>
</evidence>
<keyword evidence="3" id="KW-1185">Reference proteome</keyword>
<dbReference type="Gene3D" id="1.10.10.10">
    <property type="entry name" value="Winged helix-like DNA-binding domain superfamily/Winged helix DNA-binding domain"/>
    <property type="match status" value="1"/>
</dbReference>
<reference evidence="2 3" key="1">
    <citation type="submission" date="2016-01" db="EMBL/GenBank/DDBJ databases">
        <authorList>
            <person name="Oliw E.H."/>
        </authorList>
    </citation>
    <scope>NUCLEOTIDE SEQUENCE [LARGE SCALE GENOMIC DNA]</scope>
    <source>
        <strain evidence="2 3">FRB97</strain>
    </source>
</reference>
<evidence type="ECO:0000259" key="1">
    <source>
        <dbReference type="Pfam" id="PF03551"/>
    </source>
</evidence>
<feature type="domain" description="Transcription regulator PadR N-terminal" evidence="1">
    <location>
        <begin position="41"/>
        <end position="110"/>
    </location>
</feature>
<dbReference type="AlphaFoldDB" id="A0A250AX23"/>
<accession>A0A250AX23</accession>
<dbReference type="OrthoDB" id="9814826at2"/>
<dbReference type="KEGG" id="gqu:AWC35_03410"/>
<dbReference type="PANTHER" id="PTHR43252:SF7">
    <property type="entry name" value="TRANSCRIPTIONAL REGULATOR YQJI"/>
    <property type="match status" value="1"/>
</dbReference>
<evidence type="ECO:0000313" key="2">
    <source>
        <dbReference type="EMBL" id="ATA18467.1"/>
    </source>
</evidence>
<dbReference type="InterPro" id="IPR005149">
    <property type="entry name" value="Tscrpt_reg_PadR_N"/>
</dbReference>
<dbReference type="Proteomes" id="UP000217182">
    <property type="component" value="Chromosome"/>
</dbReference>
<dbReference type="SUPFAM" id="SSF46785">
    <property type="entry name" value="Winged helix' DNA-binding domain"/>
    <property type="match status" value="1"/>
</dbReference>
<dbReference type="InterPro" id="IPR036390">
    <property type="entry name" value="WH_DNA-bd_sf"/>
</dbReference>
<dbReference type="Pfam" id="PF03551">
    <property type="entry name" value="PadR"/>
    <property type="match status" value="1"/>
</dbReference>
<organism evidence="2 3">
    <name type="scientific">Gibbsiella quercinecans</name>
    <dbReference type="NCBI Taxonomy" id="929813"/>
    <lineage>
        <taxon>Bacteria</taxon>
        <taxon>Pseudomonadati</taxon>
        <taxon>Pseudomonadota</taxon>
        <taxon>Gammaproteobacteria</taxon>
        <taxon>Enterobacterales</taxon>
        <taxon>Yersiniaceae</taxon>
        <taxon>Gibbsiella</taxon>
    </lineage>
</organism>
<protein>
    <submittedName>
        <fullName evidence="2">Transcriptional regulator</fullName>
    </submittedName>
</protein>
<gene>
    <name evidence="2" type="ORF">AWC35_03410</name>
</gene>
<dbReference type="RefSeq" id="WP_095845064.1">
    <property type="nucleotide sequence ID" value="NZ_CP014136.1"/>
</dbReference>
<sequence>MKPQQSSPTWQADTDKRAACAKVRKKRREKMLDASDIRLLILHFLALGAAHGYELIKSIEDLSKGEYAPSPGIIYPNLTQLEEAGYIQVMDDQETRKAYSLEEKGRLLLQEQRDNLLVILERLTSLAILVNNRSIPEVERAIHNMKTALNSRLSQENISQQSLHAIIDAMDEAAKKIERS</sequence>
<dbReference type="InterPro" id="IPR036388">
    <property type="entry name" value="WH-like_DNA-bd_sf"/>
</dbReference>